<reference evidence="4" key="1">
    <citation type="submission" date="2020-12" db="EMBL/GenBank/DDBJ databases">
        <authorList>
            <person name="Iha C."/>
        </authorList>
    </citation>
    <scope>NUCLEOTIDE SEQUENCE</scope>
</reference>
<dbReference type="Pfam" id="PF23598">
    <property type="entry name" value="LRR_14"/>
    <property type="match status" value="1"/>
</dbReference>
<dbReference type="Proteomes" id="UP000708148">
    <property type="component" value="Unassembled WGS sequence"/>
</dbReference>
<evidence type="ECO:0000313" key="5">
    <source>
        <dbReference type="Proteomes" id="UP000708148"/>
    </source>
</evidence>
<comment type="caution">
    <text evidence="4">The sequence shown here is derived from an EMBL/GenBank/DDBJ whole genome shotgun (WGS) entry which is preliminary data.</text>
</comment>
<evidence type="ECO:0000256" key="2">
    <source>
        <dbReference type="ARBA" id="ARBA00022737"/>
    </source>
</evidence>
<organism evidence="4 5">
    <name type="scientific">Ostreobium quekettii</name>
    <dbReference type="NCBI Taxonomy" id="121088"/>
    <lineage>
        <taxon>Eukaryota</taxon>
        <taxon>Viridiplantae</taxon>
        <taxon>Chlorophyta</taxon>
        <taxon>core chlorophytes</taxon>
        <taxon>Ulvophyceae</taxon>
        <taxon>TCBD clade</taxon>
        <taxon>Bryopsidales</taxon>
        <taxon>Ostreobineae</taxon>
        <taxon>Ostreobiaceae</taxon>
        <taxon>Ostreobium</taxon>
    </lineage>
</organism>
<dbReference type="Gene3D" id="3.80.10.10">
    <property type="entry name" value="Ribonuclease Inhibitor"/>
    <property type="match status" value="4"/>
</dbReference>
<dbReference type="OrthoDB" id="544129at2759"/>
<accession>A0A8S1IUT6</accession>
<keyword evidence="5" id="KW-1185">Reference proteome</keyword>
<gene>
    <name evidence="4" type="ORF">OSTQU699_LOCUS4042</name>
</gene>
<evidence type="ECO:0000313" key="4">
    <source>
        <dbReference type="EMBL" id="CAD7698681.1"/>
    </source>
</evidence>
<dbReference type="GO" id="GO:0019005">
    <property type="term" value="C:SCF ubiquitin ligase complex"/>
    <property type="evidence" value="ECO:0007669"/>
    <property type="project" value="TreeGrafter"/>
</dbReference>
<dbReference type="SUPFAM" id="SSF52058">
    <property type="entry name" value="L domain-like"/>
    <property type="match status" value="1"/>
</dbReference>
<dbReference type="SMART" id="SM00367">
    <property type="entry name" value="LRR_CC"/>
    <property type="match status" value="9"/>
</dbReference>
<comment type="subcellular location">
    <subcellularLocation>
        <location evidence="1">Cytoplasm</location>
        <location evidence="1">Cytoskeleton</location>
        <location evidence="1">Cilium axoneme</location>
    </subcellularLocation>
</comment>
<dbReference type="GO" id="GO:0005930">
    <property type="term" value="C:axoneme"/>
    <property type="evidence" value="ECO:0007669"/>
    <property type="project" value="UniProtKB-SubCell"/>
</dbReference>
<dbReference type="InterPro" id="IPR006553">
    <property type="entry name" value="Leu-rich_rpt_Cys-con_subtyp"/>
</dbReference>
<sequence>MAENVVQQAREPASDWGRIPFPVLDALKRMQEKNTDGPTTIVKLARLVNTHWSQWANGAIVFISPQKPCEEDPQWQQMANVICTKFTAIQGLNLQKCGGNVANCWEALKGLHHLAHLDLGDSVLVDQDLACIAEFTALRYLDISCRWQIDTINEAVEPLKGLTALEHLNLTGRETVSDASLAIVGRMTGLHYLSLCNCLRVTDTGMEHLGKLTSLTHLDISAEDTLFDFFVSSITDKGLEHLDRLTSLQFLNLRGCHLVSSKGLEHVARLVALTDLSIRNCNRITDVGMATIAQLSSLTSLNLDGCTDITDEGLQHIREMDSLVHLDLYGCGKVSDAGLECVGRLSMLESLCLCECDRITDDGLIHVGNLVCLSSLNLSGLRQITDNGLSHLSSLTKLQEVFLTECDGIPFEMRGSFLKLRYGGPTTPSAG</sequence>
<dbReference type="AlphaFoldDB" id="A0A8S1IUT6"/>
<proteinExistence type="predicted"/>
<keyword evidence="2" id="KW-0677">Repeat</keyword>
<feature type="domain" description="Disease resistance R13L4/SHOC-2-like LRR" evidence="3">
    <location>
        <begin position="83"/>
        <end position="329"/>
    </location>
</feature>
<dbReference type="InterPro" id="IPR032675">
    <property type="entry name" value="LRR_dom_sf"/>
</dbReference>
<evidence type="ECO:0000256" key="1">
    <source>
        <dbReference type="ARBA" id="ARBA00004430"/>
    </source>
</evidence>
<evidence type="ECO:0000259" key="3">
    <source>
        <dbReference type="Pfam" id="PF23598"/>
    </source>
</evidence>
<protein>
    <recommendedName>
        <fullName evidence="3">Disease resistance R13L4/SHOC-2-like LRR domain-containing protein</fullName>
    </recommendedName>
</protein>
<dbReference type="EMBL" id="CAJHUC010000871">
    <property type="protein sequence ID" value="CAD7698681.1"/>
    <property type="molecule type" value="Genomic_DNA"/>
</dbReference>
<dbReference type="GO" id="GO:0031146">
    <property type="term" value="P:SCF-dependent proteasomal ubiquitin-dependent protein catabolic process"/>
    <property type="evidence" value="ECO:0007669"/>
    <property type="project" value="TreeGrafter"/>
</dbReference>
<dbReference type="InterPro" id="IPR055414">
    <property type="entry name" value="LRR_R13L4/SHOC2-like"/>
</dbReference>
<dbReference type="PANTHER" id="PTHR13318:SF95">
    <property type="entry name" value="F-BOX PROTEIN YLR352W"/>
    <property type="match status" value="1"/>
</dbReference>
<name>A0A8S1IUT6_9CHLO</name>
<dbReference type="PANTHER" id="PTHR13318">
    <property type="entry name" value="PARTNER OF PAIRED, ISOFORM B-RELATED"/>
    <property type="match status" value="1"/>
</dbReference>